<sequence>MNIRHLEAFRAVILCQTVTRAAEMLHISQPAATRLIGNLEEEIGFPLFERLKGRLHPTPEALVLYEEVQRSLLGVERIARVAQEIRSLARGSLRIACAPTLGLAFVPRAIASFVEAHPEARITLEVHSSQTVVDRVVGQRCDLGLIVLPNAYPSPNGERLMTTRMVCALPKGHRLADHDRIVPQDLQGERFISYPESIGSRLQVDALFATYGVERQLTLEAQLSASVCILVEQGAGVALIDVLTAVEYRGEGIVFKRFEPCIPMDFAILRPATSSSSRLHDSFVDHLKSFVKTQIAAEYLA</sequence>
<reference evidence="6 9" key="2">
    <citation type="submission" date="2020-10" db="EMBL/GenBank/DDBJ databases">
        <title>Genome sequences of Pseudomonas isolates.</title>
        <authorList>
            <person name="Wessels L."/>
            <person name="Reich F."/>
            <person name="Hammerl J."/>
        </authorList>
    </citation>
    <scope>NUCLEOTIDE SEQUENCE [LARGE SCALE GENOMIC DNA]</scope>
    <source>
        <strain evidence="6 9">20-MO00624-0</strain>
    </source>
</reference>
<evidence type="ECO:0000313" key="7">
    <source>
        <dbReference type="EMBL" id="SPZ16766.1"/>
    </source>
</evidence>
<keyword evidence="3" id="KW-0238">DNA-binding</keyword>
<evidence type="ECO:0000256" key="1">
    <source>
        <dbReference type="ARBA" id="ARBA00009437"/>
    </source>
</evidence>
<dbReference type="GO" id="GO:0043565">
    <property type="term" value="F:sequence-specific DNA binding"/>
    <property type="evidence" value="ECO:0007669"/>
    <property type="project" value="TreeGrafter"/>
</dbReference>
<dbReference type="PANTHER" id="PTHR30427:SF1">
    <property type="entry name" value="TRANSCRIPTIONAL ACTIVATOR PROTEIN LYSR"/>
    <property type="match status" value="1"/>
</dbReference>
<evidence type="ECO:0000313" key="9">
    <source>
        <dbReference type="Proteomes" id="UP000626180"/>
    </source>
</evidence>
<dbReference type="PANTHER" id="PTHR30427">
    <property type="entry name" value="TRANSCRIPTIONAL ACTIVATOR PROTEIN LYSR"/>
    <property type="match status" value="1"/>
</dbReference>
<evidence type="ECO:0000256" key="3">
    <source>
        <dbReference type="ARBA" id="ARBA00023125"/>
    </source>
</evidence>
<evidence type="ECO:0000313" key="8">
    <source>
        <dbReference type="Proteomes" id="UP000250443"/>
    </source>
</evidence>
<comment type="similarity">
    <text evidence="1">Belongs to the LysR transcriptional regulatory family.</text>
</comment>
<proteinExistence type="inferred from homology"/>
<dbReference type="InterPro" id="IPR037424">
    <property type="entry name" value="NocR_PBP2"/>
</dbReference>
<dbReference type="GO" id="GO:0010628">
    <property type="term" value="P:positive regulation of gene expression"/>
    <property type="evidence" value="ECO:0007669"/>
    <property type="project" value="TreeGrafter"/>
</dbReference>
<keyword evidence="2" id="KW-0805">Transcription regulation</keyword>
<evidence type="ECO:0000259" key="5">
    <source>
        <dbReference type="PROSITE" id="PS50931"/>
    </source>
</evidence>
<name>A0A2X2DH14_PSELU</name>
<evidence type="ECO:0000256" key="2">
    <source>
        <dbReference type="ARBA" id="ARBA00023015"/>
    </source>
</evidence>
<dbReference type="Gene3D" id="1.10.10.10">
    <property type="entry name" value="Winged helix-like DNA-binding domain superfamily/Winged helix DNA-binding domain"/>
    <property type="match status" value="1"/>
</dbReference>
<dbReference type="InterPro" id="IPR000847">
    <property type="entry name" value="LysR_HTH_N"/>
</dbReference>
<dbReference type="AlphaFoldDB" id="A0A2X2DH14"/>
<dbReference type="Proteomes" id="UP000626180">
    <property type="component" value="Unassembled WGS sequence"/>
</dbReference>
<dbReference type="Pfam" id="PF03466">
    <property type="entry name" value="LysR_substrate"/>
    <property type="match status" value="1"/>
</dbReference>
<dbReference type="InterPro" id="IPR036388">
    <property type="entry name" value="WH-like_DNA-bd_sf"/>
</dbReference>
<protein>
    <submittedName>
        <fullName evidence="7">LysR family transcriptional regulator</fullName>
    </submittedName>
</protein>
<organism evidence="7 8">
    <name type="scientific">Pseudomonas luteola</name>
    <dbReference type="NCBI Taxonomy" id="47886"/>
    <lineage>
        <taxon>Bacteria</taxon>
        <taxon>Pseudomonadati</taxon>
        <taxon>Pseudomonadota</taxon>
        <taxon>Gammaproteobacteria</taxon>
        <taxon>Pseudomonadales</taxon>
        <taxon>Pseudomonadaceae</taxon>
        <taxon>Pseudomonas</taxon>
    </lineage>
</organism>
<feature type="domain" description="HTH lysR-type" evidence="5">
    <location>
        <begin position="1"/>
        <end position="58"/>
    </location>
</feature>
<accession>A0A2X2DH14</accession>
<keyword evidence="4" id="KW-0804">Transcription</keyword>
<dbReference type="InterPro" id="IPR036390">
    <property type="entry name" value="WH_DNA-bd_sf"/>
</dbReference>
<dbReference type="PROSITE" id="PS50931">
    <property type="entry name" value="HTH_LYSR"/>
    <property type="match status" value="1"/>
</dbReference>
<dbReference type="Pfam" id="PF00126">
    <property type="entry name" value="HTH_1"/>
    <property type="match status" value="1"/>
</dbReference>
<evidence type="ECO:0000313" key="6">
    <source>
        <dbReference type="EMBL" id="MBF8642660.1"/>
    </source>
</evidence>
<dbReference type="SUPFAM" id="SSF53850">
    <property type="entry name" value="Periplasmic binding protein-like II"/>
    <property type="match status" value="1"/>
</dbReference>
<reference evidence="7 8" key="1">
    <citation type="submission" date="2018-06" db="EMBL/GenBank/DDBJ databases">
        <authorList>
            <consortium name="Pathogen Informatics"/>
            <person name="Doyle S."/>
        </authorList>
    </citation>
    <scope>NUCLEOTIDE SEQUENCE [LARGE SCALE GENOMIC DNA]</scope>
    <source>
        <strain evidence="7 8">NCTC11842</strain>
    </source>
</reference>
<dbReference type="EMBL" id="JADMCD010000011">
    <property type="protein sequence ID" value="MBF8642660.1"/>
    <property type="molecule type" value="Genomic_DNA"/>
</dbReference>
<dbReference type="Proteomes" id="UP000250443">
    <property type="component" value="Unassembled WGS sequence"/>
</dbReference>
<dbReference type="SUPFAM" id="SSF46785">
    <property type="entry name" value="Winged helix' DNA-binding domain"/>
    <property type="match status" value="1"/>
</dbReference>
<dbReference type="CDD" id="cd08415">
    <property type="entry name" value="PBP2_LysR_opines_like"/>
    <property type="match status" value="1"/>
</dbReference>
<dbReference type="PRINTS" id="PR00039">
    <property type="entry name" value="HTHLYSR"/>
</dbReference>
<dbReference type="InterPro" id="IPR005119">
    <property type="entry name" value="LysR_subst-bd"/>
</dbReference>
<gene>
    <name evidence="7" type="primary">cynR_2</name>
    <name evidence="6" type="ORF">IRZ65_18445</name>
    <name evidence="7" type="ORF">NCTC11842_05806</name>
</gene>
<dbReference type="GO" id="GO:0003700">
    <property type="term" value="F:DNA-binding transcription factor activity"/>
    <property type="evidence" value="ECO:0007669"/>
    <property type="project" value="InterPro"/>
</dbReference>
<dbReference type="EMBL" id="UAUF01000016">
    <property type="protein sequence ID" value="SPZ16766.1"/>
    <property type="molecule type" value="Genomic_DNA"/>
</dbReference>
<dbReference type="RefSeq" id="WP_073450425.1">
    <property type="nucleotide sequence ID" value="NZ_FQYS01000012.1"/>
</dbReference>
<keyword evidence="9" id="KW-1185">Reference proteome</keyword>
<dbReference type="Gene3D" id="3.40.190.290">
    <property type="match status" value="1"/>
</dbReference>
<evidence type="ECO:0000256" key="4">
    <source>
        <dbReference type="ARBA" id="ARBA00023163"/>
    </source>
</evidence>